<feature type="transmembrane region" description="Helical" evidence="1">
    <location>
        <begin position="20"/>
        <end position="49"/>
    </location>
</feature>
<gene>
    <name evidence="3" type="ORF">SAMN04487943_10152</name>
</gene>
<evidence type="ECO:0000256" key="1">
    <source>
        <dbReference type="SAM" id="Phobius"/>
    </source>
</evidence>
<reference evidence="4" key="1">
    <citation type="submission" date="2016-10" db="EMBL/GenBank/DDBJ databases">
        <authorList>
            <person name="Varghese N."/>
            <person name="Submissions S."/>
        </authorList>
    </citation>
    <scope>NUCLEOTIDE SEQUENCE [LARGE SCALE GENOMIC DNA]</scope>
    <source>
        <strain evidence="4">CGMCC 1.4250</strain>
    </source>
</reference>
<evidence type="ECO:0000313" key="4">
    <source>
        <dbReference type="Proteomes" id="UP000198565"/>
    </source>
</evidence>
<keyword evidence="1" id="KW-1133">Transmembrane helix</keyword>
<feature type="domain" description="DUF4190" evidence="2">
    <location>
        <begin position="16"/>
        <end position="82"/>
    </location>
</feature>
<evidence type="ECO:0000313" key="3">
    <source>
        <dbReference type="EMBL" id="SFL33904.1"/>
    </source>
</evidence>
<accession>A0A1I4GV47</accession>
<dbReference type="Pfam" id="PF13828">
    <property type="entry name" value="DUF4190"/>
    <property type="match status" value="1"/>
</dbReference>
<organism evidence="3 4">
    <name type="scientific">Gracilibacillus orientalis</name>
    <dbReference type="NCBI Taxonomy" id="334253"/>
    <lineage>
        <taxon>Bacteria</taxon>
        <taxon>Bacillati</taxon>
        <taxon>Bacillota</taxon>
        <taxon>Bacilli</taxon>
        <taxon>Bacillales</taxon>
        <taxon>Bacillaceae</taxon>
        <taxon>Gracilibacillus</taxon>
    </lineage>
</organism>
<proteinExistence type="predicted"/>
<protein>
    <recommendedName>
        <fullName evidence="2">DUF4190 domain-containing protein</fullName>
    </recommendedName>
</protein>
<dbReference type="AlphaFoldDB" id="A0A1I4GV47"/>
<keyword evidence="1" id="KW-0472">Membrane</keyword>
<evidence type="ECO:0000259" key="2">
    <source>
        <dbReference type="Pfam" id="PF13828"/>
    </source>
</evidence>
<sequence length="98" mass="10041">MSNPQVSRGGVTNGKATASLILGVFSIVLSLIPLGGLVLGVVGLILGIIGLKEIKRSDQEGRKRAVSGIICSSLGILLPIILSIIAGLTYMNVDSTVL</sequence>
<dbReference type="EMBL" id="FOTR01000001">
    <property type="protein sequence ID" value="SFL33904.1"/>
    <property type="molecule type" value="Genomic_DNA"/>
</dbReference>
<dbReference type="STRING" id="334253.SAMN04487943_10152"/>
<keyword evidence="4" id="KW-1185">Reference proteome</keyword>
<keyword evidence="1" id="KW-0812">Transmembrane</keyword>
<dbReference type="InterPro" id="IPR025241">
    <property type="entry name" value="DUF4190"/>
</dbReference>
<dbReference type="Proteomes" id="UP000198565">
    <property type="component" value="Unassembled WGS sequence"/>
</dbReference>
<feature type="transmembrane region" description="Helical" evidence="1">
    <location>
        <begin position="69"/>
        <end position="91"/>
    </location>
</feature>
<name>A0A1I4GV47_9BACI</name>
<dbReference type="RefSeq" id="WP_091479405.1">
    <property type="nucleotide sequence ID" value="NZ_FOTR01000001.1"/>
</dbReference>